<accession>A0A127M7J4</accession>
<dbReference type="PANTHER" id="PTHR43037:SF1">
    <property type="entry name" value="BLL1128 PROTEIN"/>
    <property type="match status" value="1"/>
</dbReference>
<proteinExistence type="predicted"/>
<dbReference type="Proteomes" id="UP000074119">
    <property type="component" value="Chromosome"/>
</dbReference>
<evidence type="ECO:0000313" key="5">
    <source>
        <dbReference type="Proteomes" id="UP000074119"/>
    </source>
</evidence>
<keyword evidence="3" id="KW-0812">Transmembrane</keyword>
<keyword evidence="3" id="KW-1133">Transmembrane helix</keyword>
<reference evidence="4 5" key="1">
    <citation type="submission" date="2015-12" db="EMBL/GenBank/DDBJ databases">
        <authorList>
            <person name="Shamseldin A."/>
            <person name="Moawad H."/>
            <person name="Abd El-Rahim W.M."/>
            <person name="Sadowsky M.J."/>
        </authorList>
    </citation>
    <scope>NUCLEOTIDE SEQUENCE [LARGE SCALE GENOMIC DNA]</scope>
    <source>
        <strain evidence="4 5">SM2</strain>
    </source>
</reference>
<dbReference type="GO" id="GO:0016787">
    <property type="term" value="F:hydrolase activity"/>
    <property type="evidence" value="ECO:0007669"/>
    <property type="project" value="UniProtKB-KW"/>
</dbReference>
<keyword evidence="2" id="KW-0378">Hydrolase</keyword>
<name>A0A127M7J4_9GAMM</name>
<feature type="transmembrane region" description="Helical" evidence="3">
    <location>
        <begin position="7"/>
        <end position="27"/>
    </location>
</feature>
<dbReference type="Pfam" id="PF10503">
    <property type="entry name" value="Esterase_PHB"/>
    <property type="match status" value="1"/>
</dbReference>
<dbReference type="InterPro" id="IPR010126">
    <property type="entry name" value="Esterase_phb"/>
</dbReference>
<dbReference type="AlphaFoldDB" id="A0A127M7J4"/>
<organism evidence="4 5">
    <name type="scientific">Zhongshania aliphaticivorans</name>
    <dbReference type="NCBI Taxonomy" id="1470434"/>
    <lineage>
        <taxon>Bacteria</taxon>
        <taxon>Pseudomonadati</taxon>
        <taxon>Pseudomonadota</taxon>
        <taxon>Gammaproteobacteria</taxon>
        <taxon>Cellvibrionales</taxon>
        <taxon>Spongiibacteraceae</taxon>
        <taxon>Zhongshania</taxon>
    </lineage>
</organism>
<evidence type="ECO:0000256" key="2">
    <source>
        <dbReference type="ARBA" id="ARBA00022801"/>
    </source>
</evidence>
<dbReference type="InterPro" id="IPR050955">
    <property type="entry name" value="Plant_Biomass_Hydrol_Est"/>
</dbReference>
<dbReference type="RefSeq" id="WP_008248633.1">
    <property type="nucleotide sequence ID" value="NZ_CP014544.1"/>
</dbReference>
<dbReference type="Gene3D" id="3.40.50.1820">
    <property type="entry name" value="alpha/beta hydrolase"/>
    <property type="match status" value="1"/>
</dbReference>
<keyword evidence="1" id="KW-0732">Signal</keyword>
<dbReference type="SUPFAM" id="SSF53474">
    <property type="entry name" value="alpha/beta-Hydrolases"/>
    <property type="match status" value="1"/>
</dbReference>
<sequence length="327" mass="36349">MLKQKIIRLSVLFATAAGIISLIYYGYAPSVAPPTNHALEEITIQVGERQRNYSLYIPQKLAEHSPVVFMLHGSMQSVADIREFSGYQFEQLAEQHGFVLVYPSGYENHWNDCRKVANYTARTKNIDDLSFIDAIRQQLHNRLGSDLNKTFVAGYSNGGQLAFRFALERPNSVAAIAAIAANLPSADNLDCIESGIAVPVLIMNGSEDPVNPYYGGHVKLFGFGARGDVKSAVTSAEYFANLAGYRGSPSEIKHFKNTQANDPTSSKYYAWRDRGRPEIILYTITDGGHVIPQPIYRPLRLLGLTSLEINGPEEIWAFFARQLAKQQ</sequence>
<evidence type="ECO:0000313" key="4">
    <source>
        <dbReference type="EMBL" id="AMO69186.1"/>
    </source>
</evidence>
<keyword evidence="3" id="KW-0472">Membrane</keyword>
<dbReference type="EMBL" id="CP014544">
    <property type="protein sequence ID" value="AMO69186.1"/>
    <property type="molecule type" value="Genomic_DNA"/>
</dbReference>
<evidence type="ECO:0008006" key="6">
    <source>
        <dbReference type="Google" id="ProtNLM"/>
    </source>
</evidence>
<protein>
    <recommendedName>
        <fullName evidence="6">Polyhydroxybutyrate depolymerase</fullName>
    </recommendedName>
</protein>
<dbReference type="InterPro" id="IPR029058">
    <property type="entry name" value="AB_hydrolase_fold"/>
</dbReference>
<dbReference type="PANTHER" id="PTHR43037">
    <property type="entry name" value="UNNAMED PRODUCT-RELATED"/>
    <property type="match status" value="1"/>
</dbReference>
<evidence type="ECO:0000256" key="3">
    <source>
        <dbReference type="SAM" id="Phobius"/>
    </source>
</evidence>
<gene>
    <name evidence="4" type="ORF">AZF00_13125</name>
</gene>
<dbReference type="GO" id="GO:0005576">
    <property type="term" value="C:extracellular region"/>
    <property type="evidence" value="ECO:0007669"/>
    <property type="project" value="InterPro"/>
</dbReference>
<dbReference type="STRING" id="1470434.AZF00_13125"/>
<dbReference type="KEGG" id="zal:AZF00_13125"/>
<evidence type="ECO:0000256" key="1">
    <source>
        <dbReference type="ARBA" id="ARBA00022729"/>
    </source>
</evidence>